<dbReference type="EMBL" id="CP000362">
    <property type="protein sequence ID" value="ABG33018.1"/>
    <property type="molecule type" value="Genomic_DNA"/>
</dbReference>
<evidence type="ECO:0000313" key="1">
    <source>
        <dbReference type="EMBL" id="ABG33018.1"/>
    </source>
</evidence>
<dbReference type="Proteomes" id="UP000007029">
    <property type="component" value="Chromosome"/>
</dbReference>
<sequence length="34" mass="3628">MHKVSAAQNRNLAAFALQNQNFLEGQTVALSPSA</sequence>
<dbReference type="AlphaFoldDB" id="Q162S5"/>
<accession>Q162S5</accession>
<dbReference type="STRING" id="375451.RD1_3537"/>
<gene>
    <name evidence="1" type="ordered locus">RD1_3537</name>
</gene>
<evidence type="ECO:0000313" key="2">
    <source>
        <dbReference type="Proteomes" id="UP000007029"/>
    </source>
</evidence>
<keyword evidence="2" id="KW-1185">Reference proteome</keyword>
<protein>
    <submittedName>
        <fullName evidence="1">Uncharacterized protein</fullName>
    </submittedName>
</protein>
<dbReference type="KEGG" id="rde:RD1_3537"/>
<organism evidence="1 2">
    <name type="scientific">Roseobacter denitrificans (strain ATCC 33942 / OCh 114)</name>
    <name type="common">Erythrobacter sp. (strain OCh 114)</name>
    <name type="synonym">Roseobacter denitrificans</name>
    <dbReference type="NCBI Taxonomy" id="375451"/>
    <lineage>
        <taxon>Bacteria</taxon>
        <taxon>Pseudomonadati</taxon>
        <taxon>Pseudomonadota</taxon>
        <taxon>Alphaproteobacteria</taxon>
        <taxon>Rhodobacterales</taxon>
        <taxon>Roseobacteraceae</taxon>
        <taxon>Roseobacter</taxon>
    </lineage>
</organism>
<proteinExistence type="predicted"/>
<reference evidence="1 2" key="1">
    <citation type="journal article" date="2007" name="J. Bacteriol.">
        <title>The complete genome sequence of Roseobacter denitrificans reveals a mixotrophic rather than photosynthetic metabolism.</title>
        <authorList>
            <person name="Swingley W.D."/>
            <person name="Sadekar S."/>
            <person name="Mastrian S.D."/>
            <person name="Matthies H.J."/>
            <person name="Hao J."/>
            <person name="Ramos H."/>
            <person name="Acharya C.R."/>
            <person name="Conrad A.L."/>
            <person name="Taylor H.L."/>
            <person name="Dejesa L.C."/>
            <person name="Shah M.K."/>
            <person name="O'huallachain M.E."/>
            <person name="Lince M.T."/>
            <person name="Blankenship R.E."/>
            <person name="Beatty J.T."/>
            <person name="Touchman J.W."/>
        </authorList>
    </citation>
    <scope>NUCLEOTIDE SEQUENCE [LARGE SCALE GENOMIC DNA]</scope>
    <source>
        <strain evidence="2">ATCC 33942 / OCh 114</strain>
    </source>
</reference>
<dbReference type="HOGENOM" id="CLU_3375685_0_0_5"/>
<name>Q162S5_ROSDO</name>